<dbReference type="PANTHER" id="PTHR43182:SF1">
    <property type="entry name" value="COBALT-PRECORRIN-7 C(5)-METHYLTRANSFERASE"/>
    <property type="match status" value="1"/>
</dbReference>
<evidence type="ECO:0000256" key="5">
    <source>
        <dbReference type="ARBA" id="ARBA00022691"/>
    </source>
</evidence>
<dbReference type="InterPro" id="IPR050714">
    <property type="entry name" value="Cobalamin_biosynth_MTase"/>
</dbReference>
<dbReference type="SUPFAM" id="SSF53790">
    <property type="entry name" value="Tetrapyrrole methylase"/>
    <property type="match status" value="1"/>
</dbReference>
<dbReference type="EC" id="2.1.1.-" evidence="7"/>
<evidence type="ECO:0000256" key="4">
    <source>
        <dbReference type="ARBA" id="ARBA00022679"/>
    </source>
</evidence>
<dbReference type="InterPro" id="IPR012818">
    <property type="entry name" value="CbiE"/>
</dbReference>
<organism evidence="7 8">
    <name type="scientific">Megamonas hypermegale</name>
    <dbReference type="NCBI Taxonomy" id="158847"/>
    <lineage>
        <taxon>Bacteria</taxon>
        <taxon>Bacillati</taxon>
        <taxon>Bacillota</taxon>
        <taxon>Negativicutes</taxon>
        <taxon>Selenomonadales</taxon>
        <taxon>Selenomonadaceae</taxon>
        <taxon>Megamonas</taxon>
    </lineage>
</organism>
<dbReference type="InterPro" id="IPR014776">
    <property type="entry name" value="4pyrrole_Mease_sub2"/>
</dbReference>
<keyword evidence="5" id="KW-0949">S-adenosyl-L-methionine</keyword>
<sequence length="208" mass="22801">MEHKIIVAGIGPGAKEYVIPMAMQAINEAKVLVGGTRALNEFSHQGQKTFAIKADISAVMDFIKVELNDNDVVVMVSGDPGYYSLLSALRKNFPLENIKVIPGLSSMQTAFAKIALPWQEASLLSFHGRVPSDEDLKYYPGRIIGMLTDNKFNSNAIATYLIARGWDKNARAYICSRLSYPDEKIVSLSLDEAQTKACASHCVMIVEG</sequence>
<keyword evidence="2" id="KW-0169">Cobalamin biosynthesis</keyword>
<evidence type="ECO:0000256" key="1">
    <source>
        <dbReference type="ARBA" id="ARBA00004953"/>
    </source>
</evidence>
<dbReference type="EMBL" id="UGPP01000001">
    <property type="protein sequence ID" value="STY70189.1"/>
    <property type="molecule type" value="Genomic_DNA"/>
</dbReference>
<reference evidence="7 8" key="1">
    <citation type="submission" date="2018-06" db="EMBL/GenBank/DDBJ databases">
        <authorList>
            <consortium name="Pathogen Informatics"/>
            <person name="Doyle S."/>
        </authorList>
    </citation>
    <scope>NUCLEOTIDE SEQUENCE [LARGE SCALE GENOMIC DNA]</scope>
    <source>
        <strain evidence="7 8">NCTC10571</strain>
    </source>
</reference>
<dbReference type="GO" id="GO:0032259">
    <property type="term" value="P:methylation"/>
    <property type="evidence" value="ECO:0007669"/>
    <property type="project" value="UniProtKB-KW"/>
</dbReference>
<dbReference type="InterPro" id="IPR014777">
    <property type="entry name" value="4pyrrole_Mease_sub1"/>
</dbReference>
<dbReference type="Proteomes" id="UP000255234">
    <property type="component" value="Unassembled WGS sequence"/>
</dbReference>
<feature type="domain" description="Tetrapyrrole methylase" evidence="6">
    <location>
        <begin position="4"/>
        <end position="193"/>
    </location>
</feature>
<dbReference type="Gene3D" id="3.30.950.10">
    <property type="entry name" value="Methyltransferase, Cobalt-precorrin-4 Transmethylase, Domain 2"/>
    <property type="match status" value="1"/>
</dbReference>
<dbReference type="Gene3D" id="3.40.1010.10">
    <property type="entry name" value="Cobalt-precorrin-4 Transmethylase, Domain 1"/>
    <property type="match status" value="1"/>
</dbReference>
<dbReference type="AlphaFoldDB" id="A0A378NR97"/>
<comment type="pathway">
    <text evidence="1">Cofactor biosynthesis; adenosylcobalamin biosynthesis.</text>
</comment>
<dbReference type="InterPro" id="IPR000878">
    <property type="entry name" value="4pyrrol_Mease"/>
</dbReference>
<evidence type="ECO:0000313" key="7">
    <source>
        <dbReference type="EMBL" id="STY70189.1"/>
    </source>
</evidence>
<dbReference type="NCBIfam" id="TIGR02467">
    <property type="entry name" value="CbiE"/>
    <property type="match status" value="1"/>
</dbReference>
<evidence type="ECO:0000313" key="8">
    <source>
        <dbReference type="Proteomes" id="UP000255234"/>
    </source>
</evidence>
<protein>
    <submittedName>
        <fullName evidence="7">Probable cobalt-precorrin-6Y C(5)-methyltransferase</fullName>
        <ecNumber evidence="7">2.1.1.-</ecNumber>
    </submittedName>
</protein>
<dbReference type="UniPathway" id="UPA00148"/>
<dbReference type="PANTHER" id="PTHR43182">
    <property type="entry name" value="COBALT-PRECORRIN-6B C(15)-METHYLTRANSFERASE (DECARBOXYLATING)"/>
    <property type="match status" value="1"/>
</dbReference>
<dbReference type="GO" id="GO:0009236">
    <property type="term" value="P:cobalamin biosynthetic process"/>
    <property type="evidence" value="ECO:0007669"/>
    <property type="project" value="UniProtKB-UniPathway"/>
</dbReference>
<dbReference type="RefSeq" id="WP_008539019.1">
    <property type="nucleotide sequence ID" value="NZ_UGPP01000001.1"/>
</dbReference>
<dbReference type="InterPro" id="IPR035996">
    <property type="entry name" value="4pyrrol_Methylase_sf"/>
</dbReference>
<proteinExistence type="predicted"/>
<dbReference type="GO" id="GO:0008276">
    <property type="term" value="F:protein methyltransferase activity"/>
    <property type="evidence" value="ECO:0007669"/>
    <property type="project" value="InterPro"/>
</dbReference>
<keyword evidence="4 7" id="KW-0808">Transferase</keyword>
<evidence type="ECO:0000256" key="3">
    <source>
        <dbReference type="ARBA" id="ARBA00022603"/>
    </source>
</evidence>
<dbReference type="GeneID" id="62777656"/>
<keyword evidence="3 7" id="KW-0489">Methyltransferase</keyword>
<dbReference type="CDD" id="cd11644">
    <property type="entry name" value="Precorrin-6Y-MT"/>
    <property type="match status" value="1"/>
</dbReference>
<accession>A0A378NR97</accession>
<gene>
    <name evidence="7" type="primary">cbiE</name>
    <name evidence="7" type="ORF">NCTC10571_00303</name>
</gene>
<dbReference type="Pfam" id="PF00590">
    <property type="entry name" value="TP_methylase"/>
    <property type="match status" value="1"/>
</dbReference>
<evidence type="ECO:0000259" key="6">
    <source>
        <dbReference type="Pfam" id="PF00590"/>
    </source>
</evidence>
<evidence type="ECO:0000256" key="2">
    <source>
        <dbReference type="ARBA" id="ARBA00022573"/>
    </source>
</evidence>
<dbReference type="STRING" id="1122216.GCA_000423385_01784"/>
<name>A0A378NR97_9FIRM</name>